<evidence type="ECO:0000313" key="1">
    <source>
        <dbReference type="EMBL" id="GCB76116.1"/>
    </source>
</evidence>
<keyword evidence="2" id="KW-1185">Reference proteome</keyword>
<comment type="caution">
    <text evidence="1">The sequence shown here is derived from an EMBL/GenBank/DDBJ whole genome shotgun (WGS) entry which is preliminary data.</text>
</comment>
<dbReference type="EMBL" id="BFAA01010021">
    <property type="protein sequence ID" value="GCB76116.1"/>
    <property type="molecule type" value="Genomic_DNA"/>
</dbReference>
<gene>
    <name evidence="1" type="ORF">scyTo_0016522</name>
</gene>
<accession>A0A401PSJ0</accession>
<protein>
    <submittedName>
        <fullName evidence="1">Uncharacterized protein</fullName>
    </submittedName>
</protein>
<sequence>MNAGAVLNFKLKRRELQGFGEDGHELTTGCLDLETYRCCENNEIQDSPLDWIFSRLYPFSIMITTFVHS</sequence>
<name>A0A401PSJ0_SCYTO</name>
<evidence type="ECO:0000313" key="2">
    <source>
        <dbReference type="Proteomes" id="UP000288216"/>
    </source>
</evidence>
<dbReference type="Proteomes" id="UP000288216">
    <property type="component" value="Unassembled WGS sequence"/>
</dbReference>
<reference evidence="1 2" key="1">
    <citation type="journal article" date="2018" name="Nat. Ecol. Evol.">
        <title>Shark genomes provide insights into elasmobranch evolution and the origin of vertebrates.</title>
        <authorList>
            <person name="Hara Y"/>
            <person name="Yamaguchi K"/>
            <person name="Onimaru K"/>
            <person name="Kadota M"/>
            <person name="Koyanagi M"/>
            <person name="Keeley SD"/>
            <person name="Tatsumi K"/>
            <person name="Tanaka K"/>
            <person name="Motone F"/>
            <person name="Kageyama Y"/>
            <person name="Nozu R"/>
            <person name="Adachi N"/>
            <person name="Nishimura O"/>
            <person name="Nakagawa R"/>
            <person name="Tanegashima C"/>
            <person name="Kiyatake I"/>
            <person name="Matsumoto R"/>
            <person name="Murakumo K"/>
            <person name="Nishida K"/>
            <person name="Terakita A"/>
            <person name="Kuratani S"/>
            <person name="Sato K"/>
            <person name="Hyodo S Kuraku.S."/>
        </authorList>
    </citation>
    <scope>NUCLEOTIDE SEQUENCE [LARGE SCALE GENOMIC DNA]</scope>
</reference>
<organism evidence="1 2">
    <name type="scientific">Scyliorhinus torazame</name>
    <name type="common">Cloudy catshark</name>
    <name type="synonym">Catulus torazame</name>
    <dbReference type="NCBI Taxonomy" id="75743"/>
    <lineage>
        <taxon>Eukaryota</taxon>
        <taxon>Metazoa</taxon>
        <taxon>Chordata</taxon>
        <taxon>Craniata</taxon>
        <taxon>Vertebrata</taxon>
        <taxon>Chondrichthyes</taxon>
        <taxon>Elasmobranchii</taxon>
        <taxon>Galeomorphii</taxon>
        <taxon>Galeoidea</taxon>
        <taxon>Carcharhiniformes</taxon>
        <taxon>Scyliorhinidae</taxon>
        <taxon>Scyliorhinus</taxon>
    </lineage>
</organism>
<proteinExistence type="predicted"/>
<dbReference type="AlphaFoldDB" id="A0A401PSJ0"/>